<protein>
    <submittedName>
        <fullName evidence="1">Serine O-acetyltransferase</fullName>
    </submittedName>
</protein>
<gene>
    <name evidence="1" type="ORF">PSYJA_03779</name>
</gene>
<accession>F3FD75</accession>
<sequence>CARRLGSDYRAKELPELRDEVFDCVKDCQEGKVG</sequence>
<comment type="caution">
    <text evidence="1">The sequence shown here is derived from an EMBL/GenBank/DDBJ whole genome shotgun (WGS) entry which is preliminary data.</text>
</comment>
<reference evidence="1 2" key="1">
    <citation type="journal article" date="2011" name="PLoS Pathog.">
        <title>Dynamic evolution of pathogenicity revealed by sequencing and comparative genomics of 19 Pseudomonas syringae isolates.</title>
        <authorList>
            <person name="Baltrus D.A."/>
            <person name="Nishimura M.T."/>
            <person name="Romanchuk A."/>
            <person name="Chang J.H."/>
            <person name="Mukhtar M.S."/>
            <person name="Cherkis K."/>
            <person name="Roach J."/>
            <person name="Grant S.R."/>
            <person name="Jones C.D."/>
            <person name="Dangl J.L."/>
        </authorList>
    </citation>
    <scope>NUCLEOTIDE SEQUENCE [LARGE SCALE GENOMIC DNA]</scope>
    <source>
        <strain evidence="2">M301072PT</strain>
    </source>
</reference>
<dbReference type="GO" id="GO:0016740">
    <property type="term" value="F:transferase activity"/>
    <property type="evidence" value="ECO:0007669"/>
    <property type="project" value="UniProtKB-KW"/>
</dbReference>
<keyword evidence="1" id="KW-0808">Transferase</keyword>
<organism evidence="1 2">
    <name type="scientific">Pseudomonas syringae pv. japonica str. M301072</name>
    <dbReference type="NCBI Taxonomy" id="629262"/>
    <lineage>
        <taxon>Bacteria</taxon>
        <taxon>Pseudomonadati</taxon>
        <taxon>Pseudomonadota</taxon>
        <taxon>Gammaproteobacteria</taxon>
        <taxon>Pseudomonadales</taxon>
        <taxon>Pseudomonadaceae</taxon>
        <taxon>Pseudomonas</taxon>
        <taxon>Pseudomonas syringae</taxon>
    </lineage>
</organism>
<dbReference type="HOGENOM" id="CLU_3378980_0_0_6"/>
<dbReference type="Proteomes" id="UP000004471">
    <property type="component" value="Unassembled WGS sequence"/>
</dbReference>
<evidence type="ECO:0000313" key="1">
    <source>
        <dbReference type="EMBL" id="EGH28161.1"/>
    </source>
</evidence>
<name>F3FD75_PSESX</name>
<dbReference type="AlphaFoldDB" id="F3FD75"/>
<proteinExistence type="predicted"/>
<dbReference type="EMBL" id="AEAH01000158">
    <property type="protein sequence ID" value="EGH28161.1"/>
    <property type="molecule type" value="Genomic_DNA"/>
</dbReference>
<evidence type="ECO:0000313" key="2">
    <source>
        <dbReference type="Proteomes" id="UP000004471"/>
    </source>
</evidence>
<feature type="non-terminal residue" evidence="1">
    <location>
        <position position="1"/>
    </location>
</feature>